<feature type="region of interest" description="Disordered" evidence="2">
    <location>
        <begin position="428"/>
        <end position="474"/>
    </location>
</feature>
<feature type="compositionally biased region" description="Gly residues" evidence="2">
    <location>
        <begin position="356"/>
        <end position="378"/>
    </location>
</feature>
<sequence>MTPVTAAVPQSGADSPIGASRTSSPCNSSRPGSPHQQQQQPISSHQPSPPQQPQPPPARLKFPPPRAPPPPSAVGPDHLRETIGKEMPKFMNSLQNYSNEQLSRMSDEDLRDIGLNQNAIIQLRSILNKQVITNGIGPSPQIIDMSSVKKKVDQQMEPEYGCMQTVVRRYPDGMTVYPHGIVGPPMSHCYSCYIQPRKCMPLPPYQVAAASLQPPPPPQPQPPHHHLSPVAPPTPTTVLTDSLRTLRLDTEPSSASDTASDHSPPETPAPISHLPGPSVSGEGPPGDERLGGNGGNEDRRAPHVRSRGIGRNRSNPPGIQKLPRGRGPNNLVQRRREMGSNMSNGGVDDRKVYNNGGNGSNGGSNNGNSGGNSGGNGGSEPPTPTATGYFTSYMAPYIRPTAYPSFHHHPGFVRHTYPAPAYHNGDIVYPYPPPQGNGPPPQGPPQFLPGPPQTPYSPAPPPPGAAPQLPTPPQQHKQLSCYNCGCQSHAAMDCLEATIEEITKQGKKIFYFPVIYFLLIYFLNYFPVYKVEGKY</sequence>
<dbReference type="EMBL" id="JAPXFL010000002">
    <property type="protein sequence ID" value="KAK9509852.1"/>
    <property type="molecule type" value="Genomic_DNA"/>
</dbReference>
<evidence type="ECO:0000259" key="4">
    <source>
        <dbReference type="PROSITE" id="PS50158"/>
    </source>
</evidence>
<evidence type="ECO:0000256" key="3">
    <source>
        <dbReference type="SAM" id="Phobius"/>
    </source>
</evidence>
<proteinExistence type="predicted"/>
<keyword evidence="6" id="KW-1185">Reference proteome</keyword>
<protein>
    <recommendedName>
        <fullName evidence="4">CCHC-type domain-containing protein</fullName>
    </recommendedName>
</protein>
<keyword evidence="3" id="KW-0472">Membrane</keyword>
<keyword evidence="1" id="KW-0479">Metal-binding</keyword>
<dbReference type="AlphaFoldDB" id="A0AAW1DHF4"/>
<dbReference type="Proteomes" id="UP001461498">
    <property type="component" value="Unassembled WGS sequence"/>
</dbReference>
<feature type="region of interest" description="Disordered" evidence="2">
    <location>
        <begin position="250"/>
        <end position="384"/>
    </location>
</feature>
<feature type="compositionally biased region" description="Low complexity" evidence="2">
    <location>
        <begin position="33"/>
        <end position="46"/>
    </location>
</feature>
<dbReference type="GO" id="GO:0003676">
    <property type="term" value="F:nucleic acid binding"/>
    <property type="evidence" value="ECO:0007669"/>
    <property type="project" value="InterPro"/>
</dbReference>
<feature type="domain" description="CCHC-type" evidence="4">
    <location>
        <begin position="481"/>
        <end position="494"/>
    </location>
</feature>
<evidence type="ECO:0000256" key="1">
    <source>
        <dbReference type="PROSITE-ProRule" id="PRU00047"/>
    </source>
</evidence>
<organism evidence="5 6">
    <name type="scientific">Rhynocoris fuscipes</name>
    <dbReference type="NCBI Taxonomy" id="488301"/>
    <lineage>
        <taxon>Eukaryota</taxon>
        <taxon>Metazoa</taxon>
        <taxon>Ecdysozoa</taxon>
        <taxon>Arthropoda</taxon>
        <taxon>Hexapoda</taxon>
        <taxon>Insecta</taxon>
        <taxon>Pterygota</taxon>
        <taxon>Neoptera</taxon>
        <taxon>Paraneoptera</taxon>
        <taxon>Hemiptera</taxon>
        <taxon>Heteroptera</taxon>
        <taxon>Panheteroptera</taxon>
        <taxon>Cimicomorpha</taxon>
        <taxon>Reduviidae</taxon>
        <taxon>Harpactorinae</taxon>
        <taxon>Harpactorini</taxon>
        <taxon>Rhynocoris</taxon>
    </lineage>
</organism>
<accession>A0AAW1DHF4</accession>
<comment type="caution">
    <text evidence="5">The sequence shown here is derived from an EMBL/GenBank/DDBJ whole genome shotgun (WGS) entry which is preliminary data.</text>
</comment>
<evidence type="ECO:0000313" key="6">
    <source>
        <dbReference type="Proteomes" id="UP001461498"/>
    </source>
</evidence>
<dbReference type="PROSITE" id="PS50158">
    <property type="entry name" value="ZF_CCHC"/>
    <property type="match status" value="1"/>
</dbReference>
<dbReference type="InterPro" id="IPR001878">
    <property type="entry name" value="Znf_CCHC"/>
</dbReference>
<feature type="compositionally biased region" description="Pro residues" evidence="2">
    <location>
        <begin position="213"/>
        <end position="222"/>
    </location>
</feature>
<feature type="region of interest" description="Disordered" evidence="2">
    <location>
        <begin position="210"/>
        <end position="238"/>
    </location>
</feature>
<feature type="compositionally biased region" description="Polar residues" evidence="2">
    <location>
        <begin position="20"/>
        <end position="31"/>
    </location>
</feature>
<feature type="region of interest" description="Disordered" evidence="2">
    <location>
        <begin position="1"/>
        <end position="79"/>
    </location>
</feature>
<gene>
    <name evidence="5" type="ORF">O3M35_004753</name>
</gene>
<feature type="transmembrane region" description="Helical" evidence="3">
    <location>
        <begin position="509"/>
        <end position="529"/>
    </location>
</feature>
<evidence type="ECO:0000313" key="5">
    <source>
        <dbReference type="EMBL" id="KAK9509852.1"/>
    </source>
</evidence>
<name>A0AAW1DHF4_9HEMI</name>
<dbReference type="PANTHER" id="PTHR48125:SF12">
    <property type="entry name" value="AT HOOK TRANSCRIPTION FACTOR FAMILY-RELATED"/>
    <property type="match status" value="1"/>
</dbReference>
<dbReference type="GO" id="GO:0008270">
    <property type="term" value="F:zinc ion binding"/>
    <property type="evidence" value="ECO:0007669"/>
    <property type="project" value="UniProtKB-KW"/>
</dbReference>
<feature type="compositionally biased region" description="Pro residues" evidence="2">
    <location>
        <begin position="47"/>
        <end position="73"/>
    </location>
</feature>
<feature type="compositionally biased region" description="Basic and acidic residues" evidence="2">
    <location>
        <begin position="286"/>
        <end position="301"/>
    </location>
</feature>
<reference evidence="5 6" key="1">
    <citation type="submission" date="2022-12" db="EMBL/GenBank/DDBJ databases">
        <title>Chromosome-level genome assembly of true bugs.</title>
        <authorList>
            <person name="Ma L."/>
            <person name="Li H."/>
        </authorList>
    </citation>
    <scope>NUCLEOTIDE SEQUENCE [LARGE SCALE GENOMIC DNA]</scope>
    <source>
        <strain evidence="5">Lab_2022b</strain>
    </source>
</reference>
<keyword evidence="1" id="KW-0862">Zinc</keyword>
<keyword evidence="1" id="KW-0863">Zinc-finger</keyword>
<dbReference type="PANTHER" id="PTHR48125">
    <property type="entry name" value="LP07818P1"/>
    <property type="match status" value="1"/>
</dbReference>
<evidence type="ECO:0000256" key="2">
    <source>
        <dbReference type="SAM" id="MobiDB-lite"/>
    </source>
</evidence>
<keyword evidence="3" id="KW-0812">Transmembrane</keyword>
<feature type="compositionally biased region" description="Pro residues" evidence="2">
    <location>
        <begin position="430"/>
        <end position="473"/>
    </location>
</feature>
<keyword evidence="3" id="KW-1133">Transmembrane helix</keyword>